<organism evidence="2 3">
    <name type="scientific">[Collinsella] massiliensis</name>
    <dbReference type="NCBI Taxonomy" id="1232426"/>
    <lineage>
        <taxon>Bacteria</taxon>
        <taxon>Bacillati</taxon>
        <taxon>Actinomycetota</taxon>
        <taxon>Coriobacteriia</taxon>
        <taxon>Coriobacteriales</taxon>
        <taxon>Coriobacteriaceae</taxon>
        <taxon>Enorma</taxon>
    </lineage>
</organism>
<dbReference type="Pfam" id="PF04480">
    <property type="entry name" value="DUF559"/>
    <property type="match status" value="1"/>
</dbReference>
<protein>
    <recommendedName>
        <fullName evidence="1">DUF559 domain-containing protein</fullName>
    </recommendedName>
</protein>
<keyword evidence="3" id="KW-1185">Reference proteome</keyword>
<evidence type="ECO:0000259" key="1">
    <source>
        <dbReference type="Pfam" id="PF04480"/>
    </source>
</evidence>
<feature type="domain" description="DUF559" evidence="1">
    <location>
        <begin position="267"/>
        <end position="311"/>
    </location>
</feature>
<dbReference type="EMBL" id="NFIE01000018">
    <property type="protein sequence ID" value="OUN86993.1"/>
    <property type="molecule type" value="Genomic_DNA"/>
</dbReference>
<sequence length="371" mass="42055">MCAVFSHTTALKYFRTPPEVHDLYEHYPDLDYEQGKRWVARSANAGESPFGAMAPPFHLLISEKRVGYPSDSFIYHVWANEVLPGMIWDTEHGFSVTSPMFTLMSLGRWLSTHQLTMLLYEFMGNFTVYRPTEEVREALQSKIDSNTLSTVDGWVPALDADGDLTDLWKRPPLIQWNDFNRFVSSVEGVPGVGRLKAAARDVYGMASSPFEVRAAMLLGMPRRRGGQGFAPLELNHPIPLSAQARRICTERTCFADLYFEGDERRPPLIVECQGNAYHGGERAAEDDNRAMALQSMGHTVLRLRSRQLKDEYHLDDTAKCIAGLLHVDLKPKSKGFKRAERSLLADLSIDWWNLGEIQRVSREQSKFGARN</sequence>
<proteinExistence type="predicted"/>
<evidence type="ECO:0000313" key="2">
    <source>
        <dbReference type="EMBL" id="OUN86993.1"/>
    </source>
</evidence>
<dbReference type="OrthoDB" id="3191224at2"/>
<dbReference type="Proteomes" id="UP000195781">
    <property type="component" value="Unassembled WGS sequence"/>
</dbReference>
<dbReference type="InterPro" id="IPR007569">
    <property type="entry name" value="DUF559"/>
</dbReference>
<name>A0A1Y3XNA3_9ACTN</name>
<dbReference type="AlphaFoldDB" id="A0A1Y3XNA3"/>
<comment type="caution">
    <text evidence="2">The sequence shown here is derived from an EMBL/GenBank/DDBJ whole genome shotgun (WGS) entry which is preliminary data.</text>
</comment>
<gene>
    <name evidence="2" type="ORF">B5G02_08025</name>
</gene>
<reference evidence="3" key="1">
    <citation type="submission" date="2017-04" db="EMBL/GenBank/DDBJ databases">
        <title>Function of individual gut microbiota members based on whole genome sequencing of pure cultures obtained from chicken caecum.</title>
        <authorList>
            <person name="Medvecky M."/>
            <person name="Cejkova D."/>
            <person name="Polansky O."/>
            <person name="Karasova D."/>
            <person name="Kubasova T."/>
            <person name="Cizek A."/>
            <person name="Rychlik I."/>
        </authorList>
    </citation>
    <scope>NUCLEOTIDE SEQUENCE [LARGE SCALE GENOMIC DNA]</scope>
    <source>
        <strain evidence="3">An5</strain>
    </source>
</reference>
<evidence type="ECO:0000313" key="3">
    <source>
        <dbReference type="Proteomes" id="UP000195781"/>
    </source>
</evidence>
<accession>A0A1Y3XNA3</accession>